<sequence length="767" mass="87645">MFRLAPGACLSRGDGLTFKVMNSMKKVAFFTSSLPEELYHVLVLIPTKPSPTNSMASLTGNNEIVFSQSTISLELALKHLSARVQIDGVNKNAFTVQESIEAIYQPANMLTLKIQGVDGVPDLLYSSEIYDDEVSIGVKMPVDELISIKQKTIILIGVSGCGKTRTCFDYARHEWCIYFDCTKDADLVTLISQLEAKIPIIKTEINQERFESVSKKCIRALIGTRMLVLSLLLQHNPNLQKFEWLCFQQSRRTQLIFEDIYTQFATFPAEIVLELFNSMKRKFNGRVIFDESQYLLTILKFDYRSSKPDQRLISNNMVIYPRSLFSFMAECVSNFGLKSIWCGTHMRIRNMDLIFSAAGGKPSVSDIHVFTKFTYLNPSQIYSLCSKWIQDKVFQQYRNEFETISQFLQGRPRFFTSFLSKLILSNNVAQSFDLYRREMTTDFGTSVLHTSPYYFWKERCSDVIEPIIGDHDVTFNSKKLVSGILLKLCVASMFGNGSSIPFKEDLDLVSTSLVMVDFNHEAWKASMAEPIVLSAAMNFLSNMDPEALQMYFANQIFAPLTPLNLTPQERGHWMELIISVRFMQVWWQEPQLRALLPQWVNDMNIQKPVGILDCRREKDGDTFLQQLRNPSFPYVVLPAVNAGPDLRYSVFSCHIKTTSTRNSLSTMYIAAEESRENIKTMKPEAWYKSKQLVHSECFSEVQNLCFVHMRFELPDIAPAIKSEFRSGPAGNGHVICVNLQSEFALRFFGTKFVGAYTDFVQQVINNQ</sequence>
<proteinExistence type="predicted"/>
<dbReference type="EMBL" id="MCGO01000051">
    <property type="protein sequence ID" value="ORY37260.1"/>
    <property type="molecule type" value="Genomic_DNA"/>
</dbReference>
<organism evidence="1 2">
    <name type="scientific">Rhizoclosmatium globosum</name>
    <dbReference type="NCBI Taxonomy" id="329046"/>
    <lineage>
        <taxon>Eukaryota</taxon>
        <taxon>Fungi</taxon>
        <taxon>Fungi incertae sedis</taxon>
        <taxon>Chytridiomycota</taxon>
        <taxon>Chytridiomycota incertae sedis</taxon>
        <taxon>Chytridiomycetes</taxon>
        <taxon>Chytridiales</taxon>
        <taxon>Chytriomycetaceae</taxon>
        <taxon>Rhizoclosmatium</taxon>
    </lineage>
</organism>
<accession>A0A1Y2BR80</accession>
<dbReference type="SUPFAM" id="SSF52540">
    <property type="entry name" value="P-loop containing nucleoside triphosphate hydrolases"/>
    <property type="match status" value="1"/>
</dbReference>
<dbReference type="AlphaFoldDB" id="A0A1Y2BR80"/>
<dbReference type="InterPro" id="IPR027417">
    <property type="entry name" value="P-loop_NTPase"/>
</dbReference>
<evidence type="ECO:0000313" key="2">
    <source>
        <dbReference type="Proteomes" id="UP000193642"/>
    </source>
</evidence>
<comment type="caution">
    <text evidence="1">The sequence shown here is derived from an EMBL/GenBank/DDBJ whole genome shotgun (WGS) entry which is preliminary data.</text>
</comment>
<dbReference type="Proteomes" id="UP000193642">
    <property type="component" value="Unassembled WGS sequence"/>
</dbReference>
<dbReference type="OrthoDB" id="2126370at2759"/>
<name>A0A1Y2BR80_9FUNG</name>
<gene>
    <name evidence="1" type="ORF">BCR33DRAFT_683173</name>
</gene>
<protein>
    <submittedName>
        <fullName evidence="1">Uncharacterized protein</fullName>
    </submittedName>
</protein>
<reference evidence="1 2" key="1">
    <citation type="submission" date="2016-07" db="EMBL/GenBank/DDBJ databases">
        <title>Pervasive Adenine N6-methylation of Active Genes in Fungi.</title>
        <authorList>
            <consortium name="DOE Joint Genome Institute"/>
            <person name="Mondo S.J."/>
            <person name="Dannebaum R.O."/>
            <person name="Kuo R.C."/>
            <person name="Labutti K."/>
            <person name="Haridas S."/>
            <person name="Kuo A."/>
            <person name="Salamov A."/>
            <person name="Ahrendt S.R."/>
            <person name="Lipzen A."/>
            <person name="Sullivan W."/>
            <person name="Andreopoulos W.B."/>
            <person name="Clum A."/>
            <person name="Lindquist E."/>
            <person name="Daum C."/>
            <person name="Ramamoorthy G.K."/>
            <person name="Gryganskyi A."/>
            <person name="Culley D."/>
            <person name="Magnuson J.K."/>
            <person name="James T.Y."/>
            <person name="O'Malley M.A."/>
            <person name="Stajich J.E."/>
            <person name="Spatafora J.W."/>
            <person name="Visel A."/>
            <person name="Grigoriev I.V."/>
        </authorList>
    </citation>
    <scope>NUCLEOTIDE SEQUENCE [LARGE SCALE GENOMIC DNA]</scope>
    <source>
        <strain evidence="1 2">JEL800</strain>
    </source>
</reference>
<keyword evidence="2" id="KW-1185">Reference proteome</keyword>
<evidence type="ECO:0000313" key="1">
    <source>
        <dbReference type="EMBL" id="ORY37260.1"/>
    </source>
</evidence>